<dbReference type="Proteomes" id="UP001501442">
    <property type="component" value="Unassembled WGS sequence"/>
</dbReference>
<organism evidence="2 3">
    <name type="scientific">Actinoallomurus vinaceus</name>
    <dbReference type="NCBI Taxonomy" id="1080074"/>
    <lineage>
        <taxon>Bacteria</taxon>
        <taxon>Bacillati</taxon>
        <taxon>Actinomycetota</taxon>
        <taxon>Actinomycetes</taxon>
        <taxon>Streptosporangiales</taxon>
        <taxon>Thermomonosporaceae</taxon>
        <taxon>Actinoallomurus</taxon>
    </lineage>
</organism>
<reference evidence="3" key="1">
    <citation type="journal article" date="2019" name="Int. J. Syst. Evol. Microbiol.">
        <title>The Global Catalogue of Microorganisms (GCM) 10K type strain sequencing project: providing services to taxonomists for standard genome sequencing and annotation.</title>
        <authorList>
            <consortium name="The Broad Institute Genomics Platform"/>
            <consortium name="The Broad Institute Genome Sequencing Center for Infectious Disease"/>
            <person name="Wu L."/>
            <person name="Ma J."/>
        </authorList>
    </citation>
    <scope>NUCLEOTIDE SEQUENCE [LARGE SCALE GENOMIC DNA]</scope>
    <source>
        <strain evidence="3">JCM 17939</strain>
    </source>
</reference>
<dbReference type="EMBL" id="BAABHK010000019">
    <property type="protein sequence ID" value="GAA4637194.1"/>
    <property type="molecule type" value="Genomic_DNA"/>
</dbReference>
<evidence type="ECO:0000313" key="2">
    <source>
        <dbReference type="EMBL" id="GAA4637194.1"/>
    </source>
</evidence>
<feature type="transmembrane region" description="Helical" evidence="1">
    <location>
        <begin position="37"/>
        <end position="59"/>
    </location>
</feature>
<keyword evidence="1" id="KW-0812">Transmembrane</keyword>
<proteinExistence type="predicted"/>
<keyword evidence="3" id="KW-1185">Reference proteome</keyword>
<protein>
    <submittedName>
        <fullName evidence="2">Uncharacterized protein</fullName>
    </submittedName>
</protein>
<dbReference type="RefSeq" id="WP_345440167.1">
    <property type="nucleotide sequence ID" value="NZ_BAABHK010000019.1"/>
</dbReference>
<comment type="caution">
    <text evidence="2">The sequence shown here is derived from an EMBL/GenBank/DDBJ whole genome shotgun (WGS) entry which is preliminary data.</text>
</comment>
<feature type="transmembrane region" description="Helical" evidence="1">
    <location>
        <begin position="12"/>
        <end position="31"/>
    </location>
</feature>
<sequence>MAGSSHGGRPSSWVAVIVMWIGFGVGGVAMVAGPSWWLFWLGVGIVAVGGVIGLIVRIFDDVIIDAPRVIPEETHPAVLHARAVEAAKHPATATDPATTHPHG</sequence>
<name>A0ABP8UQ78_9ACTN</name>
<dbReference type="NCBIfam" id="NF041681">
    <property type="entry name" value="HGxxPAAW"/>
    <property type="match status" value="1"/>
</dbReference>
<keyword evidence="1" id="KW-0472">Membrane</keyword>
<keyword evidence="1" id="KW-1133">Transmembrane helix</keyword>
<evidence type="ECO:0000313" key="3">
    <source>
        <dbReference type="Proteomes" id="UP001501442"/>
    </source>
</evidence>
<gene>
    <name evidence="2" type="ORF">GCM10023196_090010</name>
</gene>
<accession>A0ABP8UQ78</accession>
<evidence type="ECO:0000256" key="1">
    <source>
        <dbReference type="SAM" id="Phobius"/>
    </source>
</evidence>